<sequence length="168" mass="19848">MLLLDIDTSILFDEATMQTMDQPTLLVERMDGNKRFMTMRAHLRLKRLVEINQVIPVTNRTVEQFKQLELFQIDAKPKWAILEKGKLLLKDGKPDKRYTNWLRQQQQTTSLDTILSYLEEVEHLAWSVYPAEAWTERINRKHQTIHHVADEAKMLDDVFKDVQAEATR</sequence>
<name>A0ABT6R0V9_9BACL</name>
<accession>A0ABT6R0V9</accession>
<comment type="caution">
    <text evidence="1">The sequence shown here is derived from an EMBL/GenBank/DDBJ whole genome shotgun (WGS) entry which is preliminary data.</text>
</comment>
<organism evidence="1 2">
    <name type="scientific">Exiguobacterium antarcticum</name>
    <dbReference type="NCBI Taxonomy" id="132920"/>
    <lineage>
        <taxon>Bacteria</taxon>
        <taxon>Bacillati</taxon>
        <taxon>Bacillota</taxon>
        <taxon>Bacilli</taxon>
        <taxon>Bacillales</taxon>
        <taxon>Bacillales Family XII. Incertae Sedis</taxon>
        <taxon>Exiguobacterium</taxon>
    </lineage>
</organism>
<keyword evidence="2" id="KW-1185">Reference proteome</keyword>
<dbReference type="Proteomes" id="UP001243286">
    <property type="component" value="Unassembled WGS sequence"/>
</dbReference>
<dbReference type="EMBL" id="JASBQV010000006">
    <property type="protein sequence ID" value="MDI3234578.1"/>
    <property type="molecule type" value="Genomic_DNA"/>
</dbReference>
<evidence type="ECO:0000313" key="2">
    <source>
        <dbReference type="Proteomes" id="UP001243286"/>
    </source>
</evidence>
<reference evidence="1 2" key="1">
    <citation type="submission" date="2023-04" db="EMBL/GenBank/DDBJ databases">
        <title>Antarctic isolates genomes.</title>
        <authorList>
            <person name="Dimov S.G."/>
        </authorList>
    </citation>
    <scope>NUCLEOTIDE SEQUENCE [LARGE SCALE GENOMIC DNA]</scope>
    <source>
        <strain evidence="1 2">AL19</strain>
    </source>
</reference>
<protein>
    <submittedName>
        <fullName evidence="1">Uncharacterized protein</fullName>
    </submittedName>
</protein>
<evidence type="ECO:0000313" key="1">
    <source>
        <dbReference type="EMBL" id="MDI3234578.1"/>
    </source>
</evidence>
<gene>
    <name evidence="1" type="ORF">QK289_06130</name>
</gene>
<proteinExistence type="predicted"/>
<dbReference type="RefSeq" id="WP_026829918.1">
    <property type="nucleotide sequence ID" value="NZ_JANJYY010000001.1"/>
</dbReference>